<dbReference type="PROSITE" id="PS50089">
    <property type="entry name" value="ZF_RING_2"/>
    <property type="match status" value="1"/>
</dbReference>
<keyword evidence="1" id="KW-0479">Metal-binding</keyword>
<organism evidence="4 5">
    <name type="scientific">Prorocentrum cordatum</name>
    <dbReference type="NCBI Taxonomy" id="2364126"/>
    <lineage>
        <taxon>Eukaryota</taxon>
        <taxon>Sar</taxon>
        <taxon>Alveolata</taxon>
        <taxon>Dinophyceae</taxon>
        <taxon>Prorocentrales</taxon>
        <taxon>Prorocentraceae</taxon>
        <taxon>Prorocentrum</taxon>
    </lineage>
</organism>
<dbReference type="InterPro" id="IPR001841">
    <property type="entry name" value="Znf_RING"/>
</dbReference>
<evidence type="ECO:0000259" key="3">
    <source>
        <dbReference type="PROSITE" id="PS50908"/>
    </source>
</evidence>
<accession>A0ABN9UXJ2</accession>
<feature type="domain" description="RING-type" evidence="2">
    <location>
        <begin position="128"/>
        <end position="186"/>
    </location>
</feature>
<evidence type="ECO:0008006" key="6">
    <source>
        <dbReference type="Google" id="ProtNLM"/>
    </source>
</evidence>
<dbReference type="InterPro" id="IPR013083">
    <property type="entry name" value="Znf_RING/FYVE/PHD"/>
</dbReference>
<dbReference type="PANTHER" id="PTHR13198:SF4">
    <property type="entry name" value="E3 UBIQUITIN-PROTEIN LIGASE RNF25"/>
    <property type="match status" value="1"/>
</dbReference>
<comment type="caution">
    <text evidence="4">The sequence shown here is derived from an EMBL/GenBank/DDBJ whole genome shotgun (WGS) entry which is preliminary data.</text>
</comment>
<dbReference type="SUPFAM" id="SSF54495">
    <property type="entry name" value="UBC-like"/>
    <property type="match status" value="1"/>
</dbReference>
<dbReference type="Proteomes" id="UP001189429">
    <property type="component" value="Unassembled WGS sequence"/>
</dbReference>
<feature type="domain" description="RWD" evidence="3">
    <location>
        <begin position="12"/>
        <end position="120"/>
    </location>
</feature>
<protein>
    <recommendedName>
        <fullName evidence="6">RING-type domain-containing protein</fullName>
    </recommendedName>
</protein>
<dbReference type="InterPro" id="IPR006575">
    <property type="entry name" value="RWD_dom"/>
</dbReference>
<dbReference type="InterPro" id="IPR016135">
    <property type="entry name" value="UBQ-conjugating_enzyme/RWD"/>
</dbReference>
<gene>
    <name evidence="4" type="ORF">PCOR1329_LOCUS52548</name>
</gene>
<keyword evidence="1" id="KW-0863">Zinc-finger</keyword>
<dbReference type="SUPFAM" id="SSF57850">
    <property type="entry name" value="RING/U-box"/>
    <property type="match status" value="1"/>
</dbReference>
<keyword evidence="1" id="KW-0862">Zinc</keyword>
<dbReference type="Gene3D" id="3.10.110.10">
    <property type="entry name" value="Ubiquitin Conjugating Enzyme"/>
    <property type="match status" value="1"/>
</dbReference>
<dbReference type="PANTHER" id="PTHR13198">
    <property type="entry name" value="RING FINGER PROTEIN 25"/>
    <property type="match status" value="1"/>
</dbReference>
<evidence type="ECO:0000313" key="4">
    <source>
        <dbReference type="EMBL" id="CAK0864767.1"/>
    </source>
</evidence>
<reference evidence="4" key="1">
    <citation type="submission" date="2023-10" db="EMBL/GenBank/DDBJ databases">
        <authorList>
            <person name="Chen Y."/>
            <person name="Shah S."/>
            <person name="Dougan E. K."/>
            <person name="Thang M."/>
            <person name="Chan C."/>
        </authorList>
    </citation>
    <scope>NUCLEOTIDE SEQUENCE [LARGE SCALE GENOMIC DNA]</scope>
</reference>
<proteinExistence type="predicted"/>
<sequence>MADPCVNEGLAGELELLAAMWSEDELTVETSGTSTRITVGLAPMTAGDEEKQFLWCELQLLAGPSYPSEPPELALGSSRGLSDAGRAGLLAELRRQREELLGEPALFALLEAGRAAMTIGSFLRAADVCLGDLADDDAQQVLRMPCYHLFHRQCVIEYCRSEISAERGRAIGTGADGLEILCPECRADVPWKCYPELQALVTEIEARAPSAASQAVPSRGSADSLDADLVEARASVGHVPCVHALEKAAGEATADASSRPEAFVRLHHLHRGVDEKEKPLLRLLKELGLDAVVYYGKPALLHIQGDAKDVDAFVGTAKRRHITVTIDVAQRSSGPPIGSGVTYVDAKKGSLNSTIFKEHLDQRCLGETAFTVIGS</sequence>
<dbReference type="Gene3D" id="3.30.40.10">
    <property type="entry name" value="Zinc/RING finger domain, C3HC4 (zinc finger)"/>
    <property type="match status" value="1"/>
</dbReference>
<dbReference type="PROSITE" id="PS50908">
    <property type="entry name" value="RWD"/>
    <property type="match status" value="1"/>
</dbReference>
<dbReference type="CDD" id="cd23818">
    <property type="entry name" value="RWD_RNF25"/>
    <property type="match status" value="1"/>
</dbReference>
<dbReference type="Pfam" id="PF05773">
    <property type="entry name" value="RWD"/>
    <property type="match status" value="1"/>
</dbReference>
<evidence type="ECO:0000256" key="1">
    <source>
        <dbReference type="PROSITE-ProRule" id="PRU00175"/>
    </source>
</evidence>
<name>A0ABN9UXJ2_9DINO</name>
<keyword evidence="5" id="KW-1185">Reference proteome</keyword>
<dbReference type="EMBL" id="CAUYUJ010016394">
    <property type="protein sequence ID" value="CAK0864767.1"/>
    <property type="molecule type" value="Genomic_DNA"/>
</dbReference>
<evidence type="ECO:0000313" key="5">
    <source>
        <dbReference type="Proteomes" id="UP001189429"/>
    </source>
</evidence>
<evidence type="ECO:0000259" key="2">
    <source>
        <dbReference type="PROSITE" id="PS50089"/>
    </source>
</evidence>
<dbReference type="InterPro" id="IPR039133">
    <property type="entry name" value="RNF25"/>
</dbReference>
<dbReference type="SMART" id="SM00591">
    <property type="entry name" value="RWD"/>
    <property type="match status" value="1"/>
</dbReference>